<accession>A0A354M649</accession>
<comment type="function">
    <text evidence="12">Catalyzes the oxidation of L-aspartate to iminoaspartate.</text>
</comment>
<dbReference type="EMBL" id="DNWC01000168">
    <property type="protein sequence ID" value="HBJ09988.1"/>
    <property type="molecule type" value="Genomic_DNA"/>
</dbReference>
<comment type="caution">
    <text evidence="15">The sequence shown here is derived from an EMBL/GenBank/DDBJ whole genome shotgun (WGS) entry which is preliminary data.</text>
</comment>
<dbReference type="InterPro" id="IPR027477">
    <property type="entry name" value="Succ_DH/fumarate_Rdtase_cat_sf"/>
</dbReference>
<evidence type="ECO:0000256" key="1">
    <source>
        <dbReference type="ARBA" id="ARBA00001974"/>
    </source>
</evidence>
<evidence type="ECO:0000256" key="6">
    <source>
        <dbReference type="ARBA" id="ARBA00022642"/>
    </source>
</evidence>
<dbReference type="FunFam" id="1.20.58.100:FF:000002">
    <property type="entry name" value="L-aspartate oxidase"/>
    <property type="match status" value="1"/>
</dbReference>
<evidence type="ECO:0000256" key="8">
    <source>
        <dbReference type="ARBA" id="ARBA00023002"/>
    </source>
</evidence>
<dbReference type="PRINTS" id="PR00368">
    <property type="entry name" value="FADPNR"/>
</dbReference>
<evidence type="ECO:0000256" key="11">
    <source>
        <dbReference type="PIRSR" id="PIRSR000171-1"/>
    </source>
</evidence>
<dbReference type="InterPro" id="IPR015939">
    <property type="entry name" value="Fum_Rdtase/Succ_DH_flav-like_C"/>
</dbReference>
<dbReference type="UniPathway" id="UPA00253">
    <property type="reaction ID" value="UER00326"/>
</dbReference>
<dbReference type="Gene3D" id="1.20.58.100">
    <property type="entry name" value="Fumarate reductase/succinate dehydrogenase flavoprotein-like, C-terminal domain"/>
    <property type="match status" value="1"/>
</dbReference>
<name>A0A354M649_9BACT</name>
<dbReference type="SUPFAM" id="SSF51905">
    <property type="entry name" value="FAD/NAD(P)-binding domain"/>
    <property type="match status" value="1"/>
</dbReference>
<evidence type="ECO:0000256" key="10">
    <source>
        <dbReference type="NCBIfam" id="TIGR00551"/>
    </source>
</evidence>
<evidence type="ECO:0000256" key="5">
    <source>
        <dbReference type="ARBA" id="ARBA00022630"/>
    </source>
</evidence>
<proteinExistence type="inferred from homology"/>
<dbReference type="NCBIfam" id="TIGR00551">
    <property type="entry name" value="nadB"/>
    <property type="match status" value="1"/>
</dbReference>
<feature type="domain" description="Fumarate reductase/succinate dehydrogenase flavoprotein-like C-terminal" evidence="14">
    <location>
        <begin position="440"/>
        <end position="522"/>
    </location>
</feature>
<dbReference type="AlphaFoldDB" id="A0A354M649"/>
<gene>
    <name evidence="15" type="ORF">DDY73_13405</name>
</gene>
<dbReference type="Gene3D" id="3.50.50.60">
    <property type="entry name" value="FAD/NAD(P)-binding domain"/>
    <property type="match status" value="1"/>
</dbReference>
<evidence type="ECO:0000313" key="15">
    <source>
        <dbReference type="EMBL" id="HBJ09988.1"/>
    </source>
</evidence>
<dbReference type="GO" id="GO:0008734">
    <property type="term" value="F:L-aspartate oxidase activity"/>
    <property type="evidence" value="ECO:0007669"/>
    <property type="project" value="UniProtKB-UniRule"/>
</dbReference>
<dbReference type="Pfam" id="PF00890">
    <property type="entry name" value="FAD_binding_2"/>
    <property type="match status" value="1"/>
</dbReference>
<comment type="pathway">
    <text evidence="2 12">Cofactor biosynthesis; NAD(+) biosynthesis; iminoaspartate from L-aspartate (oxidase route): step 1/1.</text>
</comment>
<dbReference type="PANTHER" id="PTHR42716">
    <property type="entry name" value="L-ASPARTATE OXIDASE"/>
    <property type="match status" value="1"/>
</dbReference>
<comment type="subcellular location">
    <subcellularLocation>
        <location evidence="12">Cytoplasm</location>
    </subcellularLocation>
</comment>
<evidence type="ECO:0000256" key="4">
    <source>
        <dbReference type="ARBA" id="ARBA00012173"/>
    </source>
</evidence>
<evidence type="ECO:0000256" key="12">
    <source>
        <dbReference type="RuleBase" id="RU362049"/>
    </source>
</evidence>
<evidence type="ECO:0000256" key="7">
    <source>
        <dbReference type="ARBA" id="ARBA00022827"/>
    </source>
</evidence>
<evidence type="ECO:0000313" key="16">
    <source>
        <dbReference type="Proteomes" id="UP000262954"/>
    </source>
</evidence>
<evidence type="ECO:0000259" key="14">
    <source>
        <dbReference type="Pfam" id="PF02910"/>
    </source>
</evidence>
<comment type="catalytic activity">
    <reaction evidence="9">
        <text>L-aspartate + O2 = iminosuccinate + H2O2</text>
        <dbReference type="Rhea" id="RHEA:25876"/>
        <dbReference type="ChEBI" id="CHEBI:15379"/>
        <dbReference type="ChEBI" id="CHEBI:16240"/>
        <dbReference type="ChEBI" id="CHEBI:29991"/>
        <dbReference type="ChEBI" id="CHEBI:77875"/>
        <dbReference type="EC" id="1.4.3.16"/>
    </reaction>
    <physiologicalReaction direction="left-to-right" evidence="9">
        <dbReference type="Rhea" id="RHEA:25877"/>
    </physiologicalReaction>
</comment>
<protein>
    <recommendedName>
        <fullName evidence="4 10">L-aspartate oxidase</fullName>
        <ecNumber evidence="4 10">1.4.3.16</ecNumber>
    </recommendedName>
</protein>
<keyword evidence="7 12" id="KW-0274">FAD</keyword>
<dbReference type="PIRSF" id="PIRSF000171">
    <property type="entry name" value="SDHA_APRA_LASPO"/>
    <property type="match status" value="1"/>
</dbReference>
<comment type="similarity">
    <text evidence="3 12">Belongs to the FAD-dependent oxidoreductase 2 family. NadB subfamily.</text>
</comment>
<dbReference type="EC" id="1.4.3.16" evidence="4 10"/>
<dbReference type="PANTHER" id="PTHR42716:SF2">
    <property type="entry name" value="L-ASPARTATE OXIDASE, CHLOROPLASTIC"/>
    <property type="match status" value="1"/>
</dbReference>
<dbReference type="PRINTS" id="PR00411">
    <property type="entry name" value="PNDRDTASEI"/>
</dbReference>
<feature type="active site" description="Proton acceptor" evidence="11">
    <location>
        <position position="289"/>
    </location>
</feature>
<evidence type="ECO:0000256" key="9">
    <source>
        <dbReference type="ARBA" id="ARBA00048305"/>
    </source>
</evidence>
<keyword evidence="5 12" id="KW-0285">Flavoprotein</keyword>
<keyword evidence="6 12" id="KW-0662">Pyridine nucleotide biosynthesis</keyword>
<dbReference type="InterPro" id="IPR036188">
    <property type="entry name" value="FAD/NAD-bd_sf"/>
</dbReference>
<dbReference type="SUPFAM" id="SSF56425">
    <property type="entry name" value="Succinate dehydrogenase/fumarate reductase flavoprotein, catalytic domain"/>
    <property type="match status" value="1"/>
</dbReference>
<evidence type="ECO:0000256" key="3">
    <source>
        <dbReference type="ARBA" id="ARBA00008562"/>
    </source>
</evidence>
<comment type="cofactor">
    <cofactor evidence="1 12">
        <name>FAD</name>
        <dbReference type="ChEBI" id="CHEBI:57692"/>
    </cofactor>
</comment>
<dbReference type="InterPro" id="IPR003953">
    <property type="entry name" value="FAD-dep_OxRdtase_2_FAD-bd"/>
</dbReference>
<dbReference type="Gene3D" id="3.90.700.10">
    <property type="entry name" value="Succinate dehydrogenase/fumarate reductase flavoprotein, catalytic domain"/>
    <property type="match status" value="1"/>
</dbReference>
<evidence type="ECO:0000256" key="2">
    <source>
        <dbReference type="ARBA" id="ARBA00004950"/>
    </source>
</evidence>
<dbReference type="GeneID" id="92928975"/>
<dbReference type="SUPFAM" id="SSF46977">
    <property type="entry name" value="Succinate dehydrogenase/fumarate reductase flavoprotein C-terminal domain"/>
    <property type="match status" value="1"/>
</dbReference>
<organism evidence="15 16">
    <name type="scientific">Coprobacter fastidiosus</name>
    <dbReference type="NCBI Taxonomy" id="1099853"/>
    <lineage>
        <taxon>Bacteria</taxon>
        <taxon>Pseudomonadati</taxon>
        <taxon>Bacteroidota</taxon>
        <taxon>Bacteroidia</taxon>
        <taxon>Bacteroidales</taxon>
        <taxon>Barnesiellaceae</taxon>
        <taxon>Coprobacter</taxon>
    </lineage>
</organism>
<dbReference type="RefSeq" id="WP_022391222.1">
    <property type="nucleotide sequence ID" value="NZ_AP028032.1"/>
</dbReference>
<feature type="domain" description="FAD-dependent oxidoreductase 2 FAD-binding" evidence="13">
    <location>
        <begin position="6"/>
        <end position="391"/>
    </location>
</feature>
<dbReference type="InterPro" id="IPR005288">
    <property type="entry name" value="NadB"/>
</dbReference>
<dbReference type="GO" id="GO:0034628">
    <property type="term" value="P:'de novo' NAD+ biosynthetic process from L-aspartate"/>
    <property type="evidence" value="ECO:0007669"/>
    <property type="project" value="TreeGrafter"/>
</dbReference>
<reference evidence="15 16" key="1">
    <citation type="journal article" date="2018" name="Nat. Biotechnol.">
        <title>A standardized bacterial taxonomy based on genome phylogeny substantially revises the tree of life.</title>
        <authorList>
            <person name="Parks D.H."/>
            <person name="Chuvochina M."/>
            <person name="Waite D.W."/>
            <person name="Rinke C."/>
            <person name="Skarshewski A."/>
            <person name="Chaumeil P.A."/>
            <person name="Hugenholtz P."/>
        </authorList>
    </citation>
    <scope>NUCLEOTIDE SEQUENCE [LARGE SCALE GENOMIC DNA]</scope>
    <source>
        <strain evidence="15">UBA11482</strain>
    </source>
</reference>
<dbReference type="FunFam" id="3.90.700.10:FF:000002">
    <property type="entry name" value="L-aspartate oxidase"/>
    <property type="match status" value="1"/>
</dbReference>
<keyword evidence="8 12" id="KW-0560">Oxidoreductase</keyword>
<dbReference type="InterPro" id="IPR037099">
    <property type="entry name" value="Fum_R/Succ_DH_flav-like_C_sf"/>
</dbReference>
<dbReference type="GO" id="GO:0005737">
    <property type="term" value="C:cytoplasm"/>
    <property type="evidence" value="ECO:0007669"/>
    <property type="project" value="UniProtKB-SubCell"/>
</dbReference>
<dbReference type="NCBIfam" id="NF006567">
    <property type="entry name" value="PRK09077.1"/>
    <property type="match status" value="1"/>
</dbReference>
<dbReference type="Pfam" id="PF02910">
    <property type="entry name" value="Succ_DH_flav_C"/>
    <property type="match status" value="1"/>
</dbReference>
<dbReference type="Proteomes" id="UP000262954">
    <property type="component" value="Unassembled WGS sequence"/>
</dbReference>
<evidence type="ECO:0000259" key="13">
    <source>
        <dbReference type="Pfam" id="PF00890"/>
    </source>
</evidence>
<sequence length="524" mass="58674">MTHKFDFLVIGSGIAGMSFALKVAEKGRVAVICKTGLEEANTFYAQGGIASVTNTLVDNFEKHIEDTMIAGDWISDRAAVEKVVREAPGQIKELIDWGVSFDKDENGKFDLHKEGGHSEFRILHHQDNTGAEIQDSLIRALKNHPKIKVFENHFAIEIITQHHLGVNVTRHTGNIECYGAYVLDQNTNHIHTFLSKTTLIATGGVGNVYRTTTNPPVATGDGIAMVYRAKGDVKDMEFIQFHPTALYNPGERPSFLITEAMRGYGAVLKTKDGKEFMQKYDDRRSLAPRDIVARAIDNEMKTRGDECVYLDVTHKDPEETKKHFPNIYQKCLSLGIDITKDYIPVAPAAHYLCGGIKVDLDARTSIKNLYAVGECSCTGLHGANRLASNSLIEAVVYADAAAKHAVKVLPDIKIQENIPDWNDEGTSLPEEMVLITQSVREVEQLMSAYVGIVRSNLRLKRALDRLEILYRETEDLFQRSVVTREICELRNIINVGYLIIKQAMARKESRGLHYTIDYPKKNKI</sequence>